<evidence type="ECO:0000313" key="3">
    <source>
        <dbReference type="EMBL" id="CUP47493.1"/>
    </source>
</evidence>
<feature type="transmembrane region" description="Helical" evidence="1">
    <location>
        <begin position="164"/>
        <end position="181"/>
    </location>
</feature>
<reference evidence="3 4" key="1">
    <citation type="submission" date="2015-09" db="EMBL/GenBank/DDBJ databases">
        <authorList>
            <consortium name="Pathogen Informatics"/>
        </authorList>
    </citation>
    <scope>NUCLEOTIDE SEQUENCE [LARGE SCALE GENOMIC DNA]</scope>
    <source>
        <strain evidence="3 4">2789STDY5608850</strain>
    </source>
</reference>
<dbReference type="Proteomes" id="UP000095651">
    <property type="component" value="Unassembled WGS sequence"/>
</dbReference>
<feature type="domain" description="VanZ-like" evidence="2">
    <location>
        <begin position="51"/>
        <end position="181"/>
    </location>
</feature>
<keyword evidence="1" id="KW-1133">Transmembrane helix</keyword>
<dbReference type="Pfam" id="PF04892">
    <property type="entry name" value="VanZ"/>
    <property type="match status" value="1"/>
</dbReference>
<dbReference type="InterPro" id="IPR006976">
    <property type="entry name" value="VanZ-like"/>
</dbReference>
<dbReference type="EMBL" id="CYZE01000036">
    <property type="protein sequence ID" value="CUP47493.1"/>
    <property type="molecule type" value="Genomic_DNA"/>
</dbReference>
<evidence type="ECO:0000259" key="2">
    <source>
        <dbReference type="Pfam" id="PF04892"/>
    </source>
</evidence>
<evidence type="ECO:0000256" key="1">
    <source>
        <dbReference type="SAM" id="Phobius"/>
    </source>
</evidence>
<dbReference type="PANTHER" id="PTHR36834">
    <property type="entry name" value="MEMBRANE PROTEIN-RELATED"/>
    <property type="match status" value="1"/>
</dbReference>
<evidence type="ECO:0000313" key="4">
    <source>
        <dbReference type="Proteomes" id="UP000095651"/>
    </source>
</evidence>
<accession>A0A174NG15</accession>
<name>A0A174NG15_9FIRM</name>
<feature type="transmembrane region" description="Helical" evidence="1">
    <location>
        <begin position="104"/>
        <end position="125"/>
    </location>
</feature>
<gene>
    <name evidence="3" type="ORF">ERS852407_06046</name>
</gene>
<organism evidence="3 4">
    <name type="scientific">Hungatella hathewayi</name>
    <dbReference type="NCBI Taxonomy" id="154046"/>
    <lineage>
        <taxon>Bacteria</taxon>
        <taxon>Bacillati</taxon>
        <taxon>Bacillota</taxon>
        <taxon>Clostridia</taxon>
        <taxon>Lachnospirales</taxon>
        <taxon>Lachnospiraceae</taxon>
        <taxon>Hungatella</taxon>
    </lineage>
</organism>
<sequence>MNAVLTYIRNMAPYMAYAVPVIWIVRLIAVRRLRKSHRSTTVCHEAGLWCFLLFMAGLASITVIPRSADGGLTGFVGLKGFSRINLIPFRIIVDSWKALSDGNWIYPMINIAGNIVMFMPAGFFATLLWKGESLKKAAFAGFFFSLTVEICQLPQARGTDIDDLWLNTLGAVLGYGVFWLMRRYRPLWIPGFRVRETTGMQVKGETK</sequence>
<dbReference type="AlphaFoldDB" id="A0A174NG15"/>
<dbReference type="PANTHER" id="PTHR36834:SF2">
    <property type="entry name" value="MEMBRANE PROTEIN"/>
    <property type="match status" value="1"/>
</dbReference>
<dbReference type="InterPro" id="IPR053150">
    <property type="entry name" value="Teicoplanin_resist-assoc"/>
</dbReference>
<keyword evidence="1" id="KW-0472">Membrane</keyword>
<feature type="transmembrane region" description="Helical" evidence="1">
    <location>
        <begin position="42"/>
        <end position="64"/>
    </location>
</feature>
<dbReference type="RefSeq" id="WP_055660873.1">
    <property type="nucleotide sequence ID" value="NZ_CABIXC010000036.1"/>
</dbReference>
<keyword evidence="1" id="KW-0812">Transmembrane</keyword>
<feature type="transmembrane region" description="Helical" evidence="1">
    <location>
        <begin position="12"/>
        <end position="30"/>
    </location>
</feature>
<proteinExistence type="predicted"/>
<protein>
    <submittedName>
        <fullName evidence="3">VanZF protein</fullName>
    </submittedName>
</protein>